<proteinExistence type="inferred from homology"/>
<dbReference type="PANTHER" id="PTHR10196:SF67">
    <property type="entry name" value="SEDOHEPTULOKINASE"/>
    <property type="match status" value="1"/>
</dbReference>
<dbReference type="CDD" id="cd07777">
    <property type="entry name" value="ASKHA_NBD_FGGY_SHK"/>
    <property type="match status" value="1"/>
</dbReference>
<evidence type="ECO:0000256" key="3">
    <source>
        <dbReference type="ARBA" id="ARBA00022777"/>
    </source>
</evidence>
<comment type="caution">
    <text evidence="7">The sequence shown here is derived from an EMBL/GenBank/DDBJ whole genome shotgun (WGS) entry which is preliminary data.</text>
</comment>
<evidence type="ECO:0000256" key="2">
    <source>
        <dbReference type="ARBA" id="ARBA00022679"/>
    </source>
</evidence>
<dbReference type="InterPro" id="IPR018484">
    <property type="entry name" value="FGGY_N"/>
</dbReference>
<keyword evidence="3" id="KW-0418">Kinase</keyword>
<evidence type="ECO:0000313" key="8">
    <source>
        <dbReference type="Proteomes" id="UP000823886"/>
    </source>
</evidence>
<dbReference type="InterPro" id="IPR018485">
    <property type="entry name" value="FGGY_C"/>
</dbReference>
<evidence type="ECO:0000256" key="4">
    <source>
        <dbReference type="SAM" id="MobiDB-lite"/>
    </source>
</evidence>
<feature type="domain" description="Carbohydrate kinase FGGY N-terminal" evidence="5">
    <location>
        <begin position="3"/>
        <end position="216"/>
    </location>
</feature>
<keyword evidence="2" id="KW-0808">Transferase</keyword>
<organism evidence="7 8">
    <name type="scientific">Candidatus Blautia merdavium</name>
    <dbReference type="NCBI Taxonomy" id="2838494"/>
    <lineage>
        <taxon>Bacteria</taxon>
        <taxon>Bacillati</taxon>
        <taxon>Bacillota</taxon>
        <taxon>Clostridia</taxon>
        <taxon>Lachnospirales</taxon>
        <taxon>Lachnospiraceae</taxon>
        <taxon>Blautia</taxon>
    </lineage>
</organism>
<reference evidence="7" key="2">
    <citation type="submission" date="2021-04" db="EMBL/GenBank/DDBJ databases">
        <authorList>
            <person name="Gilroy R."/>
        </authorList>
    </citation>
    <scope>NUCLEOTIDE SEQUENCE</scope>
    <source>
        <strain evidence="7">ChiBcec2-3848</strain>
    </source>
</reference>
<protein>
    <recommendedName>
        <fullName evidence="9">Glycerol kinase</fullName>
    </recommendedName>
</protein>
<dbReference type="PIRSF" id="PIRSF000538">
    <property type="entry name" value="GlpK"/>
    <property type="match status" value="1"/>
</dbReference>
<dbReference type="Pfam" id="PF00370">
    <property type="entry name" value="FGGY_N"/>
    <property type="match status" value="1"/>
</dbReference>
<feature type="region of interest" description="Disordered" evidence="4">
    <location>
        <begin position="323"/>
        <end position="347"/>
    </location>
</feature>
<evidence type="ECO:0000259" key="5">
    <source>
        <dbReference type="Pfam" id="PF00370"/>
    </source>
</evidence>
<dbReference type="GO" id="GO:0050277">
    <property type="term" value="F:sedoheptulokinase activity"/>
    <property type="evidence" value="ECO:0007669"/>
    <property type="project" value="TreeGrafter"/>
</dbReference>
<evidence type="ECO:0000313" key="7">
    <source>
        <dbReference type="EMBL" id="HJC64985.1"/>
    </source>
</evidence>
<accession>A0A9D2PS13</accession>
<dbReference type="AlphaFoldDB" id="A0A9D2PS13"/>
<dbReference type="Gene3D" id="3.30.420.40">
    <property type="match status" value="2"/>
</dbReference>
<dbReference type="Pfam" id="PF02782">
    <property type="entry name" value="FGGY_C"/>
    <property type="match status" value="1"/>
</dbReference>
<feature type="domain" description="Carbohydrate kinase FGGY C-terminal" evidence="6">
    <location>
        <begin position="245"/>
        <end position="437"/>
    </location>
</feature>
<dbReference type="PANTHER" id="PTHR10196">
    <property type="entry name" value="SUGAR KINASE"/>
    <property type="match status" value="1"/>
</dbReference>
<evidence type="ECO:0000256" key="1">
    <source>
        <dbReference type="ARBA" id="ARBA00009156"/>
    </source>
</evidence>
<evidence type="ECO:0000259" key="6">
    <source>
        <dbReference type="Pfam" id="PF02782"/>
    </source>
</evidence>
<gene>
    <name evidence="7" type="ORF">H9753_15435</name>
</gene>
<evidence type="ECO:0008006" key="9">
    <source>
        <dbReference type="Google" id="ProtNLM"/>
    </source>
</evidence>
<dbReference type="EMBL" id="DWVZ01000224">
    <property type="protein sequence ID" value="HJC64985.1"/>
    <property type="molecule type" value="Genomic_DNA"/>
</dbReference>
<dbReference type="InterPro" id="IPR043129">
    <property type="entry name" value="ATPase_NBD"/>
</dbReference>
<dbReference type="GO" id="GO:0005829">
    <property type="term" value="C:cytosol"/>
    <property type="evidence" value="ECO:0007669"/>
    <property type="project" value="TreeGrafter"/>
</dbReference>
<sequence length="444" mass="48990">MKILGIDLGTTTISAVVTDKKTGNNCISRTIENNTFLSGGQDWEKLQDPEKILEKAVDLIHQMERQFPDIEAVGITGQMHGILYVDEQGKSVSPLYTWQDGRGNQPLSDGESACEQIKKLCGEQVSSGYGLVTHYYQVKTGQMPKRARKLCTIGDYLAMRLTGAKEPLMHSSNGASLGFYDPEQGAFRTDAMEKCGMDPSILPRITSAFASCGTYGKAVVCTAIGDNQASFLGTVEEFTDTILVNVGTGSQISVYSRQYFTAKGIEARPFEEESYLFVGAPLCGGRSYAVLEQFFRAYGEAMGVRDADHYRIMAGFLEREEEMEEERESPLKVTTAFSGTREEPEKRGSIENISTENFTPGNLIRGFLEGMTEELYERYRIIENATGISPKYILASGNGVRRNPYLQKLISRKFGKEFILAQGQEEAARGAARAAAALLKEEIS</sequence>
<dbReference type="GO" id="GO:0006071">
    <property type="term" value="P:glycerol metabolic process"/>
    <property type="evidence" value="ECO:0007669"/>
    <property type="project" value="TreeGrafter"/>
</dbReference>
<dbReference type="InterPro" id="IPR000577">
    <property type="entry name" value="Carb_kinase_FGGY"/>
</dbReference>
<name>A0A9D2PS13_9FIRM</name>
<dbReference type="Proteomes" id="UP000823886">
    <property type="component" value="Unassembled WGS sequence"/>
</dbReference>
<comment type="similarity">
    <text evidence="1">Belongs to the FGGY kinase family.</text>
</comment>
<reference evidence="7" key="1">
    <citation type="journal article" date="2021" name="PeerJ">
        <title>Extensive microbial diversity within the chicken gut microbiome revealed by metagenomics and culture.</title>
        <authorList>
            <person name="Gilroy R."/>
            <person name="Ravi A."/>
            <person name="Getino M."/>
            <person name="Pursley I."/>
            <person name="Horton D.L."/>
            <person name="Alikhan N.F."/>
            <person name="Baker D."/>
            <person name="Gharbi K."/>
            <person name="Hall N."/>
            <person name="Watson M."/>
            <person name="Adriaenssens E.M."/>
            <person name="Foster-Nyarko E."/>
            <person name="Jarju S."/>
            <person name="Secka A."/>
            <person name="Antonio M."/>
            <person name="Oren A."/>
            <person name="Chaudhuri R.R."/>
            <person name="La Ragione R."/>
            <person name="Hildebrand F."/>
            <person name="Pallen M.J."/>
        </authorList>
    </citation>
    <scope>NUCLEOTIDE SEQUENCE</scope>
    <source>
        <strain evidence="7">ChiBcec2-3848</strain>
    </source>
</reference>
<dbReference type="SUPFAM" id="SSF53067">
    <property type="entry name" value="Actin-like ATPase domain"/>
    <property type="match status" value="2"/>
</dbReference>